<dbReference type="SMART" id="SM00230">
    <property type="entry name" value="CysPc"/>
    <property type="match status" value="1"/>
</dbReference>
<evidence type="ECO:0000256" key="3">
    <source>
        <dbReference type="ARBA" id="ARBA00022801"/>
    </source>
</evidence>
<dbReference type="RefSeq" id="WP_093783081.1">
    <property type="nucleotide sequence ID" value="NZ_FNIE01000002.1"/>
</dbReference>
<keyword evidence="3 5" id="KW-0378">Hydrolase</keyword>
<dbReference type="PROSITE" id="PS00139">
    <property type="entry name" value="THIOL_PROTEASE_CYS"/>
    <property type="match status" value="1"/>
</dbReference>
<gene>
    <name evidence="7" type="ORF">SAMN05216259_102419</name>
</gene>
<reference evidence="7 8" key="1">
    <citation type="submission" date="2016-10" db="EMBL/GenBank/DDBJ databases">
        <authorList>
            <person name="de Groot N.N."/>
        </authorList>
    </citation>
    <scope>NUCLEOTIDE SEQUENCE [LARGE SCALE GENOMIC DNA]</scope>
    <source>
        <strain evidence="7 8">CGMCC 4.2022</strain>
    </source>
</reference>
<keyword evidence="8" id="KW-1185">Reference proteome</keyword>
<dbReference type="STRING" id="310781.SAMN05216259_102419"/>
<dbReference type="GO" id="GO:0004198">
    <property type="term" value="F:calcium-dependent cysteine-type endopeptidase activity"/>
    <property type="evidence" value="ECO:0007669"/>
    <property type="project" value="InterPro"/>
</dbReference>
<evidence type="ECO:0000256" key="2">
    <source>
        <dbReference type="ARBA" id="ARBA00022670"/>
    </source>
</evidence>
<keyword evidence="4 5" id="KW-0788">Thiol protease</keyword>
<dbReference type="PANTHER" id="PTHR10183">
    <property type="entry name" value="CALPAIN"/>
    <property type="match status" value="1"/>
</dbReference>
<dbReference type="SUPFAM" id="SSF54001">
    <property type="entry name" value="Cysteine proteinases"/>
    <property type="match status" value="1"/>
</dbReference>
<dbReference type="InterPro" id="IPR001300">
    <property type="entry name" value="Peptidase_C2_calpain_cat"/>
</dbReference>
<feature type="active site" evidence="5">
    <location>
        <position position="449"/>
    </location>
</feature>
<dbReference type="InterPro" id="IPR038765">
    <property type="entry name" value="Papain-like_cys_pep_sf"/>
</dbReference>
<dbReference type="OrthoDB" id="4617536at2"/>
<name>A0A1G9Y6P1_9ACTN</name>
<dbReference type="Proteomes" id="UP000199341">
    <property type="component" value="Unassembled WGS sequence"/>
</dbReference>
<dbReference type="Pfam" id="PF00648">
    <property type="entry name" value="Peptidase_C2"/>
    <property type="match status" value="1"/>
</dbReference>
<proteinExistence type="inferred from homology"/>
<evidence type="ECO:0000259" key="6">
    <source>
        <dbReference type="PROSITE" id="PS50203"/>
    </source>
</evidence>
<dbReference type="PANTHER" id="PTHR10183:SF379">
    <property type="entry name" value="CALPAIN-5"/>
    <property type="match status" value="1"/>
</dbReference>
<accession>A0A1G9Y6P1</accession>
<dbReference type="PROSITE" id="PS50203">
    <property type="entry name" value="CALPAIN_CAT"/>
    <property type="match status" value="1"/>
</dbReference>
<dbReference type="GO" id="GO:0006508">
    <property type="term" value="P:proteolysis"/>
    <property type="evidence" value="ECO:0007669"/>
    <property type="project" value="UniProtKB-KW"/>
</dbReference>
<evidence type="ECO:0000313" key="7">
    <source>
        <dbReference type="EMBL" id="SDN04175.1"/>
    </source>
</evidence>
<dbReference type="InterPro" id="IPR000169">
    <property type="entry name" value="Pept_cys_AS"/>
</dbReference>
<evidence type="ECO:0000313" key="8">
    <source>
        <dbReference type="Proteomes" id="UP000199341"/>
    </source>
</evidence>
<comment type="similarity">
    <text evidence="1">Belongs to the peptidase C2 family.</text>
</comment>
<keyword evidence="2 5" id="KW-0645">Protease</keyword>
<protein>
    <submittedName>
        <fullName evidence="7">Calpain family cysteine protease</fullName>
    </submittedName>
</protein>
<dbReference type="EMBL" id="FNIE01000002">
    <property type="protein sequence ID" value="SDN04175.1"/>
    <property type="molecule type" value="Genomic_DNA"/>
</dbReference>
<organism evidence="7 8">
    <name type="scientific">Actinacidiphila guanduensis</name>
    <dbReference type="NCBI Taxonomy" id="310781"/>
    <lineage>
        <taxon>Bacteria</taxon>
        <taxon>Bacillati</taxon>
        <taxon>Actinomycetota</taxon>
        <taxon>Actinomycetes</taxon>
        <taxon>Kitasatosporales</taxon>
        <taxon>Streptomycetaceae</taxon>
        <taxon>Actinacidiphila</taxon>
    </lineage>
</organism>
<feature type="active site" evidence="5">
    <location>
        <position position="282"/>
    </location>
</feature>
<evidence type="ECO:0000256" key="4">
    <source>
        <dbReference type="ARBA" id="ARBA00022807"/>
    </source>
</evidence>
<sequence length="496" mass="53830">MTFKGFDPVKLTSLAKELDGLSQNAGGLHTKLAGVLTTAQQNLPAGQSASRDPDLQNLVGQVVSIPFFGPSRLPGSLGSELSDMQSSMKRRIAQLESLQKFADLGYPVDPSVVFLDEKGPDAKKVDNALKDLQALNDKDFGTNGNRDDLQKVTDELTGLTSAELDAVFAKASPADLARYNALLSNTDDSWLNPFDHNGLPQDQRDKALSTLLSRIGADNLTKFTTAFPEVQPTFTNSAAYKDGGNSQNGLNNSGIHWQDPSDPLFNGPVSADDINQRQFGDCWYVASLASVAQRDPQFIQDGIKQNPNGTVSVRVWDKSGNYQWVTVTPDLPTDTNGNPISTYGNGDTWPAYYEKAFAQVYHDENGQNGYGGIEGDDPKASAPFLTGSSGHDITKSGGFLGLQSVPDDRFSTLKKDFDSGKAITVSTPADESLDKNHPAEWGNRYCSNHAYYVRGFTADGKIILGNPWGVSGYPPIEVTQDQFDKYFQDPESYDVP</sequence>
<dbReference type="AlphaFoldDB" id="A0A1G9Y6P1"/>
<evidence type="ECO:0000256" key="1">
    <source>
        <dbReference type="ARBA" id="ARBA00007623"/>
    </source>
</evidence>
<feature type="active site" evidence="5">
    <location>
        <position position="466"/>
    </location>
</feature>
<evidence type="ECO:0000256" key="5">
    <source>
        <dbReference type="PROSITE-ProRule" id="PRU00239"/>
    </source>
</evidence>
<feature type="domain" description="Calpain catalytic" evidence="6">
    <location>
        <begin position="227"/>
        <end position="469"/>
    </location>
</feature>
<dbReference type="InterPro" id="IPR022684">
    <property type="entry name" value="Calpain_cysteine_protease"/>
</dbReference>